<name>A0A6L2KKZ6_TANCI</name>
<evidence type="ECO:0000256" key="1">
    <source>
        <dbReference type="SAM" id="MobiDB-lite"/>
    </source>
</evidence>
<comment type="caution">
    <text evidence="3">The sequence shown here is derived from an EMBL/GenBank/DDBJ whole genome shotgun (WGS) entry which is preliminary data.</text>
</comment>
<organism evidence="3">
    <name type="scientific">Tanacetum cinerariifolium</name>
    <name type="common">Dalmatian daisy</name>
    <name type="synonym">Chrysanthemum cinerariifolium</name>
    <dbReference type="NCBI Taxonomy" id="118510"/>
    <lineage>
        <taxon>Eukaryota</taxon>
        <taxon>Viridiplantae</taxon>
        <taxon>Streptophyta</taxon>
        <taxon>Embryophyta</taxon>
        <taxon>Tracheophyta</taxon>
        <taxon>Spermatophyta</taxon>
        <taxon>Magnoliopsida</taxon>
        <taxon>eudicotyledons</taxon>
        <taxon>Gunneridae</taxon>
        <taxon>Pentapetalae</taxon>
        <taxon>asterids</taxon>
        <taxon>campanulids</taxon>
        <taxon>Asterales</taxon>
        <taxon>Asteraceae</taxon>
        <taxon>Asteroideae</taxon>
        <taxon>Anthemideae</taxon>
        <taxon>Anthemidinae</taxon>
        <taxon>Tanacetum</taxon>
    </lineage>
</organism>
<gene>
    <name evidence="3" type="ORF">Tci_021320</name>
</gene>
<sequence>MVMKPLDLIRPMWSATTATKRDTLLGSAELQEVKIPSTKKAQEGLYLWKHLLQQLWYHVMVLVVMIRVTKLKKIVDNCKKGLGYKNYIAIPPPYTGNFIPPKPDLSFTGLDEFANKPVVENSEVESSQEKPKEVRKNTDAPIIKKWVSDDEGEEMIQPKFEQKTVKTSIAKIEFVKPKEPKKKARKTVKQVENPRQKTHRPRGNKRNWNNMMSQRLRKNMSYLIDYKEINRGYIAFRGNPKGRKSQVQKHVIMQVKLERRKKLSKITFLLPLWSADPPFSQDPKSSQDDGFQPSSASGKKVDEDSNKGSECKDQEQDDNVNNTNNVNAASTNRVNTISENISNELPFDPNMPALEDISTFDFPSNHEDDDEDADMNNIDTTIQVSPVPTTRIHKDHHLDQVIGDLHSTTQTRNMSKNLEEHGFVSTIHQRTNYLSWIEAIQEELLQFKLQEVWTLVDLPKGKRTISTKWVFRNKKDERGIVIRNKARLVAQGHTQEEWIDYDEVFAPVARIEAIRLFLAYASFKDFVVYQMNVKSTFLYGKIKEEVCCYNSLTLYHSITDPDQKQEIRRYEEFLERES</sequence>
<feature type="compositionally biased region" description="Low complexity" evidence="1">
    <location>
        <begin position="319"/>
        <end position="331"/>
    </location>
</feature>
<protein>
    <recommendedName>
        <fullName evidence="2">Reverse transcriptase Ty1/copia-type domain-containing protein</fullName>
    </recommendedName>
</protein>
<feature type="compositionally biased region" description="Basic and acidic residues" evidence="1">
    <location>
        <begin position="299"/>
        <end position="314"/>
    </location>
</feature>
<dbReference type="EMBL" id="BKCJ010002551">
    <property type="protein sequence ID" value="GEU49342.1"/>
    <property type="molecule type" value="Genomic_DNA"/>
</dbReference>
<dbReference type="Pfam" id="PF07727">
    <property type="entry name" value="RVT_2"/>
    <property type="match status" value="1"/>
</dbReference>
<reference evidence="3" key="1">
    <citation type="journal article" date="2019" name="Sci. Rep.">
        <title>Draft genome of Tanacetum cinerariifolium, the natural source of mosquito coil.</title>
        <authorList>
            <person name="Yamashiro T."/>
            <person name="Shiraishi A."/>
            <person name="Satake H."/>
            <person name="Nakayama K."/>
        </authorList>
    </citation>
    <scope>NUCLEOTIDE SEQUENCE</scope>
</reference>
<feature type="region of interest" description="Disordered" evidence="1">
    <location>
        <begin position="178"/>
        <end position="210"/>
    </location>
</feature>
<accession>A0A6L2KKZ6</accession>
<evidence type="ECO:0000313" key="3">
    <source>
        <dbReference type="EMBL" id="GEU49342.1"/>
    </source>
</evidence>
<feature type="region of interest" description="Disordered" evidence="1">
    <location>
        <begin position="279"/>
        <end position="331"/>
    </location>
</feature>
<feature type="compositionally biased region" description="Polar residues" evidence="1">
    <location>
        <begin position="282"/>
        <end position="297"/>
    </location>
</feature>
<feature type="compositionally biased region" description="Basic residues" evidence="1">
    <location>
        <begin position="196"/>
        <end position="205"/>
    </location>
</feature>
<evidence type="ECO:0000259" key="2">
    <source>
        <dbReference type="Pfam" id="PF07727"/>
    </source>
</evidence>
<proteinExistence type="predicted"/>
<feature type="compositionally biased region" description="Basic residues" evidence="1">
    <location>
        <begin position="179"/>
        <end position="188"/>
    </location>
</feature>
<feature type="domain" description="Reverse transcriptase Ty1/copia-type" evidence="2">
    <location>
        <begin position="451"/>
        <end position="547"/>
    </location>
</feature>
<dbReference type="InterPro" id="IPR013103">
    <property type="entry name" value="RVT_2"/>
</dbReference>
<dbReference type="AlphaFoldDB" id="A0A6L2KKZ6"/>